<accession>A0A2U1KTK2</accession>
<dbReference type="Proteomes" id="UP000245207">
    <property type="component" value="Unassembled WGS sequence"/>
</dbReference>
<dbReference type="InterPro" id="IPR036249">
    <property type="entry name" value="Thioredoxin-like_sf"/>
</dbReference>
<proteinExistence type="predicted"/>
<dbReference type="PANTHER" id="PTHR31902">
    <property type="entry name" value="ACTIN PATCHES DISTAL PROTEIN 1"/>
    <property type="match status" value="1"/>
</dbReference>
<reference evidence="1 2" key="1">
    <citation type="journal article" date="2018" name="Mol. Plant">
        <title>The genome of Artemisia annua provides insight into the evolution of Asteraceae family and artemisinin biosynthesis.</title>
        <authorList>
            <person name="Shen Q."/>
            <person name="Zhang L."/>
            <person name="Liao Z."/>
            <person name="Wang S."/>
            <person name="Yan T."/>
            <person name="Shi P."/>
            <person name="Liu M."/>
            <person name="Fu X."/>
            <person name="Pan Q."/>
            <person name="Wang Y."/>
            <person name="Lv Z."/>
            <person name="Lu X."/>
            <person name="Zhang F."/>
            <person name="Jiang W."/>
            <person name="Ma Y."/>
            <person name="Chen M."/>
            <person name="Hao X."/>
            <person name="Li L."/>
            <person name="Tang Y."/>
            <person name="Lv G."/>
            <person name="Zhou Y."/>
            <person name="Sun X."/>
            <person name="Brodelius P.E."/>
            <person name="Rose J.K.C."/>
            <person name="Tang K."/>
        </authorList>
    </citation>
    <scope>NUCLEOTIDE SEQUENCE [LARGE SCALE GENOMIC DNA]</scope>
    <source>
        <strain evidence="2">cv. Huhao1</strain>
        <tissue evidence="1">Leaf</tissue>
    </source>
</reference>
<dbReference type="Gene3D" id="3.40.30.10">
    <property type="entry name" value="Glutaredoxin"/>
    <property type="match status" value="1"/>
</dbReference>
<dbReference type="Pfam" id="PF06999">
    <property type="entry name" value="Suc_Fer-like"/>
    <property type="match status" value="1"/>
</dbReference>
<organism evidence="1 2">
    <name type="scientific">Artemisia annua</name>
    <name type="common">Sweet wormwood</name>
    <dbReference type="NCBI Taxonomy" id="35608"/>
    <lineage>
        <taxon>Eukaryota</taxon>
        <taxon>Viridiplantae</taxon>
        <taxon>Streptophyta</taxon>
        <taxon>Embryophyta</taxon>
        <taxon>Tracheophyta</taxon>
        <taxon>Spermatophyta</taxon>
        <taxon>Magnoliopsida</taxon>
        <taxon>eudicotyledons</taxon>
        <taxon>Gunneridae</taxon>
        <taxon>Pentapetalae</taxon>
        <taxon>asterids</taxon>
        <taxon>campanulids</taxon>
        <taxon>Asterales</taxon>
        <taxon>Asteraceae</taxon>
        <taxon>Asteroideae</taxon>
        <taxon>Anthemideae</taxon>
        <taxon>Artemisiinae</taxon>
        <taxon>Artemisia</taxon>
    </lineage>
</organism>
<gene>
    <name evidence="1" type="ORF">CTI12_AA566170</name>
</gene>
<dbReference type="InterPro" id="IPR009737">
    <property type="entry name" value="Aim32/Apd1-like"/>
</dbReference>
<dbReference type="AlphaFoldDB" id="A0A2U1KTK2"/>
<sequence>MLNEEHEKEEGGAGADGCGGGRMVIERNQGRDGAHFWGKRCGVCGPVLVSRFKDEIELQGHQNKVLLHPCSHVGGHKYAGNVIIFRSDNHGKVIGHSYGYVIPDDAKNQGSCFCDDVNCTFGRAYISHINTMWDEHTTLDAFKNQTPNLQQNM</sequence>
<protein>
    <submittedName>
        <fullName evidence="1">Sucraseferredoxin-like protein</fullName>
    </submittedName>
</protein>
<keyword evidence="2" id="KW-1185">Reference proteome</keyword>
<comment type="caution">
    <text evidence="1">The sequence shown here is derived from an EMBL/GenBank/DDBJ whole genome shotgun (WGS) entry which is preliminary data.</text>
</comment>
<name>A0A2U1KTK2_ARTAN</name>
<evidence type="ECO:0000313" key="2">
    <source>
        <dbReference type="Proteomes" id="UP000245207"/>
    </source>
</evidence>
<dbReference type="OrthoDB" id="10253744at2759"/>
<dbReference type="PANTHER" id="PTHR31902:SF14">
    <property type="entry name" value="ACTIN PATCHES DISTAL PROTEIN 1"/>
    <property type="match status" value="1"/>
</dbReference>
<evidence type="ECO:0000313" key="1">
    <source>
        <dbReference type="EMBL" id="PWA40076.1"/>
    </source>
</evidence>
<dbReference type="EMBL" id="PKPP01014084">
    <property type="protein sequence ID" value="PWA40076.1"/>
    <property type="molecule type" value="Genomic_DNA"/>
</dbReference>
<dbReference type="SUPFAM" id="SSF52833">
    <property type="entry name" value="Thioredoxin-like"/>
    <property type="match status" value="1"/>
</dbReference>
<dbReference type="STRING" id="35608.A0A2U1KTK2"/>